<feature type="domain" description="GGDEF" evidence="4">
    <location>
        <begin position="208"/>
        <end position="343"/>
    </location>
</feature>
<dbReference type="AlphaFoldDB" id="A0A7W9C587"/>
<dbReference type="PANTHER" id="PTHR45138">
    <property type="entry name" value="REGULATORY COMPONENTS OF SENSORY TRANSDUCTION SYSTEM"/>
    <property type="match status" value="1"/>
</dbReference>
<evidence type="ECO:0000256" key="3">
    <source>
        <dbReference type="SAM" id="Coils"/>
    </source>
</evidence>
<dbReference type="NCBIfam" id="TIGR00254">
    <property type="entry name" value="GGDEF"/>
    <property type="match status" value="1"/>
</dbReference>
<keyword evidence="6" id="KW-1185">Reference proteome</keyword>
<dbReference type="Proteomes" id="UP000527324">
    <property type="component" value="Unassembled WGS sequence"/>
</dbReference>
<dbReference type="GO" id="GO:0043709">
    <property type="term" value="P:cell adhesion involved in single-species biofilm formation"/>
    <property type="evidence" value="ECO:0007669"/>
    <property type="project" value="TreeGrafter"/>
</dbReference>
<keyword evidence="3" id="KW-0175">Coiled coil</keyword>
<organism evidence="5 6">
    <name type="scientific">Brevundimonas aurantiaca</name>
    <dbReference type="NCBI Taxonomy" id="74316"/>
    <lineage>
        <taxon>Bacteria</taxon>
        <taxon>Pseudomonadati</taxon>
        <taxon>Pseudomonadota</taxon>
        <taxon>Alphaproteobacteria</taxon>
        <taxon>Caulobacterales</taxon>
        <taxon>Caulobacteraceae</taxon>
        <taxon>Brevundimonas</taxon>
    </lineage>
</organism>
<dbReference type="GO" id="GO:1902201">
    <property type="term" value="P:negative regulation of bacterial-type flagellum-dependent cell motility"/>
    <property type="evidence" value="ECO:0007669"/>
    <property type="project" value="TreeGrafter"/>
</dbReference>
<gene>
    <name evidence="5" type="ORF">GGQ93_001052</name>
</gene>
<dbReference type="InterPro" id="IPR043128">
    <property type="entry name" value="Rev_trsase/Diguanyl_cyclase"/>
</dbReference>
<proteinExistence type="predicted"/>
<dbReference type="EC" id="2.7.7.65" evidence="1"/>
<dbReference type="RefSeq" id="WP_183215574.1">
    <property type="nucleotide sequence ID" value="NZ_CAJFZW010000040.1"/>
</dbReference>
<dbReference type="PROSITE" id="PS50887">
    <property type="entry name" value="GGDEF"/>
    <property type="match status" value="1"/>
</dbReference>
<dbReference type="Gene3D" id="3.30.70.270">
    <property type="match status" value="1"/>
</dbReference>
<dbReference type="GO" id="GO:0052621">
    <property type="term" value="F:diguanylate cyclase activity"/>
    <property type="evidence" value="ECO:0007669"/>
    <property type="project" value="UniProtKB-EC"/>
</dbReference>
<evidence type="ECO:0000256" key="1">
    <source>
        <dbReference type="ARBA" id="ARBA00012528"/>
    </source>
</evidence>
<dbReference type="GO" id="GO:0005886">
    <property type="term" value="C:plasma membrane"/>
    <property type="evidence" value="ECO:0007669"/>
    <property type="project" value="TreeGrafter"/>
</dbReference>
<evidence type="ECO:0000259" key="4">
    <source>
        <dbReference type="PROSITE" id="PS50887"/>
    </source>
</evidence>
<sequence>MTAELETTVRGPQAYAFAHHVIDEMEKAGVWPTRLNFELWLHYLDDRESPLACEIDRLLAASDIISDEVSERLAAEFLPRGRLSEQIRDAGAVLDRELASVAHAIAKAHKTQADYGDTLADASNTIEAADAASPLKALVGGLSTATKRARRETAVLEKRLETSNKEIARLREHLEEVRREAMTDALTSLANRKAFDERLEQSCASGDAPLILAIIDIDHFKRFNDTWGHQTGDQVLRYVSTVLSRFSGGNRFAARFGGEEFAILFPGESAGTVLAALETIREEVASRALRRRSTNDDLGKVTLSAGFADYRPGEGPAALLERADAALYASKRGGRNRVTRAPALENAA</sequence>
<dbReference type="InterPro" id="IPR050469">
    <property type="entry name" value="Diguanylate_Cyclase"/>
</dbReference>
<feature type="coiled-coil region" evidence="3">
    <location>
        <begin position="146"/>
        <end position="180"/>
    </location>
</feature>
<dbReference type="EMBL" id="JACHOQ010000002">
    <property type="protein sequence ID" value="MBB5739350.1"/>
    <property type="molecule type" value="Genomic_DNA"/>
</dbReference>
<evidence type="ECO:0000313" key="6">
    <source>
        <dbReference type="Proteomes" id="UP000527324"/>
    </source>
</evidence>
<dbReference type="SUPFAM" id="SSF55073">
    <property type="entry name" value="Nucleotide cyclase"/>
    <property type="match status" value="1"/>
</dbReference>
<comment type="catalytic activity">
    <reaction evidence="2">
        <text>2 GTP = 3',3'-c-di-GMP + 2 diphosphate</text>
        <dbReference type="Rhea" id="RHEA:24898"/>
        <dbReference type="ChEBI" id="CHEBI:33019"/>
        <dbReference type="ChEBI" id="CHEBI:37565"/>
        <dbReference type="ChEBI" id="CHEBI:58805"/>
        <dbReference type="EC" id="2.7.7.65"/>
    </reaction>
</comment>
<comment type="caution">
    <text evidence="5">The sequence shown here is derived from an EMBL/GenBank/DDBJ whole genome shotgun (WGS) entry which is preliminary data.</text>
</comment>
<dbReference type="InterPro" id="IPR000160">
    <property type="entry name" value="GGDEF_dom"/>
</dbReference>
<evidence type="ECO:0000256" key="2">
    <source>
        <dbReference type="ARBA" id="ARBA00034247"/>
    </source>
</evidence>
<dbReference type="Pfam" id="PF00990">
    <property type="entry name" value="GGDEF"/>
    <property type="match status" value="1"/>
</dbReference>
<accession>A0A7W9C587</accession>
<dbReference type="CDD" id="cd01949">
    <property type="entry name" value="GGDEF"/>
    <property type="match status" value="1"/>
</dbReference>
<dbReference type="SMART" id="SM00267">
    <property type="entry name" value="GGDEF"/>
    <property type="match status" value="1"/>
</dbReference>
<dbReference type="InterPro" id="IPR029787">
    <property type="entry name" value="Nucleotide_cyclase"/>
</dbReference>
<protein>
    <recommendedName>
        <fullName evidence="1">diguanylate cyclase</fullName>
        <ecNumber evidence="1">2.7.7.65</ecNumber>
    </recommendedName>
</protein>
<name>A0A7W9C587_9CAUL</name>
<reference evidence="5 6" key="1">
    <citation type="submission" date="2020-08" db="EMBL/GenBank/DDBJ databases">
        <title>Genomic Encyclopedia of Type Strains, Phase IV (KMG-IV): sequencing the most valuable type-strain genomes for metagenomic binning, comparative biology and taxonomic classification.</title>
        <authorList>
            <person name="Goeker M."/>
        </authorList>
    </citation>
    <scope>NUCLEOTIDE SEQUENCE [LARGE SCALE GENOMIC DNA]</scope>
    <source>
        <strain evidence="5 6">DSM 4731</strain>
    </source>
</reference>
<dbReference type="PANTHER" id="PTHR45138:SF9">
    <property type="entry name" value="DIGUANYLATE CYCLASE DGCM-RELATED"/>
    <property type="match status" value="1"/>
</dbReference>
<dbReference type="FunFam" id="3.30.70.270:FF:000001">
    <property type="entry name" value="Diguanylate cyclase domain protein"/>
    <property type="match status" value="1"/>
</dbReference>
<evidence type="ECO:0000313" key="5">
    <source>
        <dbReference type="EMBL" id="MBB5739350.1"/>
    </source>
</evidence>